<proteinExistence type="predicted"/>
<sequence length="86" mass="9391">MAEPTMFSLPPHIRADLTIYVTSDETGLESAVRIGGLSTVLAGDFASSTERICKEVSRLIGSDDVRPMTASEVSDYLRREREEDAA</sequence>
<comment type="caution">
    <text evidence="1">The sequence shown here is derived from an EMBL/GenBank/DDBJ whole genome shotgun (WGS) entry which is preliminary data.</text>
</comment>
<accession>A0ABW0FXQ2</accession>
<dbReference type="EMBL" id="JBHSLC010000002">
    <property type="protein sequence ID" value="MFC5353577.1"/>
    <property type="molecule type" value="Genomic_DNA"/>
</dbReference>
<dbReference type="RefSeq" id="WP_376993403.1">
    <property type="nucleotide sequence ID" value="NZ_JBHSLC010000002.1"/>
</dbReference>
<evidence type="ECO:0000313" key="2">
    <source>
        <dbReference type="Proteomes" id="UP001596166"/>
    </source>
</evidence>
<name>A0ABW0FXQ2_9PROT</name>
<protein>
    <submittedName>
        <fullName evidence="1">Uncharacterized protein</fullName>
    </submittedName>
</protein>
<evidence type="ECO:0000313" key="1">
    <source>
        <dbReference type="EMBL" id="MFC5353577.1"/>
    </source>
</evidence>
<keyword evidence="2" id="KW-1185">Reference proteome</keyword>
<dbReference type="Proteomes" id="UP001596166">
    <property type="component" value="Unassembled WGS sequence"/>
</dbReference>
<organism evidence="1 2">
    <name type="scientific">Azospirillum himalayense</name>
    <dbReference type="NCBI Taxonomy" id="654847"/>
    <lineage>
        <taxon>Bacteria</taxon>
        <taxon>Pseudomonadati</taxon>
        <taxon>Pseudomonadota</taxon>
        <taxon>Alphaproteobacteria</taxon>
        <taxon>Rhodospirillales</taxon>
        <taxon>Azospirillaceae</taxon>
        <taxon>Azospirillum</taxon>
    </lineage>
</organism>
<reference evidence="2" key="1">
    <citation type="journal article" date="2019" name="Int. J. Syst. Evol. Microbiol.">
        <title>The Global Catalogue of Microorganisms (GCM) 10K type strain sequencing project: providing services to taxonomists for standard genome sequencing and annotation.</title>
        <authorList>
            <consortium name="The Broad Institute Genomics Platform"/>
            <consortium name="The Broad Institute Genome Sequencing Center for Infectious Disease"/>
            <person name="Wu L."/>
            <person name="Ma J."/>
        </authorList>
    </citation>
    <scope>NUCLEOTIDE SEQUENCE [LARGE SCALE GENOMIC DNA]</scope>
    <source>
        <strain evidence="2">CCUG 58760</strain>
    </source>
</reference>
<gene>
    <name evidence="1" type="ORF">ACFPMG_01030</name>
</gene>